<dbReference type="Gene3D" id="2.30.30.40">
    <property type="entry name" value="SH3 Domains"/>
    <property type="match status" value="2"/>
</dbReference>
<dbReference type="Pfam" id="PF00017">
    <property type="entry name" value="SH2"/>
    <property type="match status" value="1"/>
</dbReference>
<reference evidence="12" key="3">
    <citation type="submission" date="2025-09" db="UniProtKB">
        <authorList>
            <consortium name="Ensembl"/>
        </authorList>
    </citation>
    <scope>IDENTIFICATION</scope>
</reference>
<dbReference type="PRINTS" id="PR00499">
    <property type="entry name" value="P67PHOX"/>
</dbReference>
<evidence type="ECO:0000256" key="7">
    <source>
        <dbReference type="PROSITE-ProRule" id="PRU00191"/>
    </source>
</evidence>
<accession>A0A667WUH7</accession>
<dbReference type="Ensembl" id="ENSMMDT00005004262.1">
    <property type="protein sequence ID" value="ENSMMDP00005004149.1"/>
    <property type="gene ID" value="ENSMMDG00005002289.1"/>
</dbReference>
<dbReference type="CDD" id="cd09941">
    <property type="entry name" value="SH2_Grb2_like"/>
    <property type="match status" value="1"/>
</dbReference>
<evidence type="ECO:0000256" key="5">
    <source>
        <dbReference type="ARBA" id="ARBA00037432"/>
    </source>
</evidence>
<dbReference type="SUPFAM" id="SSF55550">
    <property type="entry name" value="SH2 domain"/>
    <property type="match status" value="1"/>
</dbReference>
<organism evidence="12 13">
    <name type="scientific">Myripristis murdjan</name>
    <name type="common">pinecone soldierfish</name>
    <dbReference type="NCBI Taxonomy" id="586833"/>
    <lineage>
        <taxon>Eukaryota</taxon>
        <taxon>Metazoa</taxon>
        <taxon>Chordata</taxon>
        <taxon>Craniata</taxon>
        <taxon>Vertebrata</taxon>
        <taxon>Euteleostomi</taxon>
        <taxon>Actinopterygii</taxon>
        <taxon>Neopterygii</taxon>
        <taxon>Teleostei</taxon>
        <taxon>Neoteleostei</taxon>
        <taxon>Acanthomorphata</taxon>
        <taxon>Holocentriformes</taxon>
        <taxon>Holocentridae</taxon>
        <taxon>Myripristis</taxon>
    </lineage>
</organism>
<dbReference type="PROSITE" id="PS50001">
    <property type="entry name" value="SH2"/>
    <property type="match status" value="1"/>
</dbReference>
<protein>
    <recommendedName>
        <fullName evidence="6">Osteoclast-stimulating factor 1</fullName>
    </recommendedName>
</protein>
<dbReference type="FunCoup" id="A0A667WUH7">
    <property type="interactions" value="17"/>
</dbReference>
<name>A0A667WUH7_9TELE</name>
<keyword evidence="4" id="KW-0449">Lipoprotein</keyword>
<feature type="transmembrane region" description="Helical" evidence="9">
    <location>
        <begin position="157"/>
        <end position="186"/>
    </location>
</feature>
<dbReference type="InterPro" id="IPR036028">
    <property type="entry name" value="SH3-like_dom_sf"/>
</dbReference>
<evidence type="ECO:0000256" key="1">
    <source>
        <dbReference type="ARBA" id="ARBA00022443"/>
    </source>
</evidence>
<dbReference type="PANTHER" id="PTHR46037">
    <property type="entry name" value="PROTEIN ENHANCER OF SEVENLESS 2B"/>
    <property type="match status" value="1"/>
</dbReference>
<reference evidence="12" key="1">
    <citation type="submission" date="2019-06" db="EMBL/GenBank/DDBJ databases">
        <authorList>
            <consortium name="Wellcome Sanger Institute Data Sharing"/>
        </authorList>
    </citation>
    <scope>NUCLEOTIDE SEQUENCE [LARGE SCALE GENOMIC DNA]</scope>
</reference>
<dbReference type="SUPFAM" id="SSF50044">
    <property type="entry name" value="SH3-domain"/>
    <property type="match status" value="2"/>
</dbReference>
<evidence type="ECO:0000313" key="12">
    <source>
        <dbReference type="Ensembl" id="ENSMMDP00005004149.1"/>
    </source>
</evidence>
<dbReference type="Proteomes" id="UP000472263">
    <property type="component" value="Chromosome 1"/>
</dbReference>
<evidence type="ECO:0000256" key="2">
    <source>
        <dbReference type="ARBA" id="ARBA00022999"/>
    </source>
</evidence>
<dbReference type="Gene3D" id="3.30.505.10">
    <property type="entry name" value="SH2 domain"/>
    <property type="match status" value="1"/>
</dbReference>
<evidence type="ECO:0000259" key="10">
    <source>
        <dbReference type="PROSITE" id="PS50001"/>
    </source>
</evidence>
<evidence type="ECO:0000259" key="11">
    <source>
        <dbReference type="PROSITE" id="PS50002"/>
    </source>
</evidence>
<evidence type="ECO:0000256" key="4">
    <source>
        <dbReference type="ARBA" id="ARBA00023288"/>
    </source>
</evidence>
<dbReference type="Pfam" id="PF00018">
    <property type="entry name" value="SH3_1"/>
    <property type="match status" value="2"/>
</dbReference>
<evidence type="ECO:0000313" key="13">
    <source>
        <dbReference type="Proteomes" id="UP000472263"/>
    </source>
</evidence>
<dbReference type="InterPro" id="IPR043539">
    <property type="entry name" value="Grb2-like"/>
</dbReference>
<keyword evidence="2 7" id="KW-0727">SH2 domain</keyword>
<dbReference type="PRINTS" id="PR00452">
    <property type="entry name" value="SH3DOMAIN"/>
</dbReference>
<reference evidence="12" key="2">
    <citation type="submission" date="2025-08" db="UniProtKB">
        <authorList>
            <consortium name="Ensembl"/>
        </authorList>
    </citation>
    <scope>IDENTIFICATION</scope>
</reference>
<dbReference type="PRINTS" id="PR00401">
    <property type="entry name" value="SH2DOMAIN"/>
</dbReference>
<evidence type="ECO:0000256" key="9">
    <source>
        <dbReference type="SAM" id="Phobius"/>
    </source>
</evidence>
<keyword evidence="9" id="KW-1133">Transmembrane helix</keyword>
<feature type="domain" description="SH3" evidence="11">
    <location>
        <begin position="1"/>
        <end position="56"/>
    </location>
</feature>
<evidence type="ECO:0000256" key="6">
    <source>
        <dbReference type="ARBA" id="ARBA00040640"/>
    </source>
</evidence>
<dbReference type="PROSITE" id="PS50002">
    <property type="entry name" value="SH3"/>
    <property type="match status" value="2"/>
</dbReference>
<dbReference type="InterPro" id="IPR001452">
    <property type="entry name" value="SH3_domain"/>
</dbReference>
<sequence>MEAIARYDFDATAHDELSFRRGDLLIIMGTKDDWYRAELNGDEGYVPKNFINIHLPSWYQESASRSDAQERLKAQPVGAFLIRGSQTGAPGDFSISVRHETDVQHFRVMRDSRGQYYLWTEKFPSLNQLVSYYKRNSISRQSQIFLQCFLGGDQNSIFIIIVLMTGLSLGSCSLVTYICLSVCLCLTTLHAPLHFQHTATPTVQVRALYSFRAEERDELDFSAGDIIEVLEKSDPAWWRGQLRGKTGLFPSNYTTLI</sequence>
<dbReference type="InParanoid" id="A0A667WUH7"/>
<dbReference type="SMART" id="SM00326">
    <property type="entry name" value="SH3"/>
    <property type="match status" value="2"/>
</dbReference>
<keyword evidence="3" id="KW-0040">ANK repeat</keyword>
<dbReference type="GeneTree" id="ENSGT00940000157307"/>
<keyword evidence="1 8" id="KW-0728">SH3 domain</keyword>
<dbReference type="FunFam" id="2.30.30.40:FF:000072">
    <property type="entry name" value="Unconventional Myosin IB"/>
    <property type="match status" value="1"/>
</dbReference>
<dbReference type="SMART" id="SM00252">
    <property type="entry name" value="SH2"/>
    <property type="match status" value="1"/>
</dbReference>
<evidence type="ECO:0000256" key="3">
    <source>
        <dbReference type="ARBA" id="ARBA00023043"/>
    </source>
</evidence>
<keyword evidence="13" id="KW-1185">Reference proteome</keyword>
<keyword evidence="9" id="KW-0812">Transmembrane</keyword>
<evidence type="ECO:0000256" key="8">
    <source>
        <dbReference type="PROSITE-ProRule" id="PRU00192"/>
    </source>
</evidence>
<dbReference type="AlphaFoldDB" id="A0A667WUH7"/>
<gene>
    <name evidence="12" type="primary">GRAP2</name>
    <name evidence="12" type="synonym">grap2b</name>
</gene>
<dbReference type="InterPro" id="IPR000980">
    <property type="entry name" value="SH2"/>
</dbReference>
<comment type="function">
    <text evidence="5">Induces bone resorption, acting probably through a signaling cascade which results in the secretion of factor(s) enhancing osteoclast formation and activity.</text>
</comment>
<proteinExistence type="predicted"/>
<dbReference type="InterPro" id="IPR036860">
    <property type="entry name" value="SH2_dom_sf"/>
</dbReference>
<feature type="domain" description="SH2" evidence="10">
    <location>
        <begin position="58"/>
        <end position="148"/>
    </location>
</feature>
<feature type="domain" description="SH3" evidence="11">
    <location>
        <begin position="200"/>
        <end position="257"/>
    </location>
</feature>
<keyword evidence="9" id="KW-0472">Membrane</keyword>